<organism evidence="1 2">
    <name type="scientific">Candidatus Andersenbacteria bacterium RIFCSPHIGHO2_12_FULL_45_11b</name>
    <dbReference type="NCBI Taxonomy" id="1797282"/>
    <lineage>
        <taxon>Bacteria</taxon>
        <taxon>Candidatus Anderseniibacteriota</taxon>
    </lineage>
</organism>
<sequence>MFEAFWGSALKVRRVYREMDQEELLHQLNERTGRNLSLALLNGMEQRLKVIDQELFDAWCDVLDCSQATILKDAQSLEQSSRLSKEDKWRVFIQELDYLNWKSEHQDD</sequence>
<comment type="caution">
    <text evidence="1">The sequence shown here is derived from an EMBL/GenBank/DDBJ whole genome shotgun (WGS) entry which is preliminary data.</text>
</comment>
<evidence type="ECO:0000313" key="1">
    <source>
        <dbReference type="EMBL" id="OGY37219.1"/>
    </source>
</evidence>
<accession>A0A1G1XB67</accession>
<gene>
    <name evidence="1" type="ORF">A3E36_01325</name>
</gene>
<dbReference type="EMBL" id="MHHS01000016">
    <property type="protein sequence ID" value="OGY37219.1"/>
    <property type="molecule type" value="Genomic_DNA"/>
</dbReference>
<reference evidence="1 2" key="1">
    <citation type="journal article" date="2016" name="Nat. Commun.">
        <title>Thousands of microbial genomes shed light on interconnected biogeochemical processes in an aquifer system.</title>
        <authorList>
            <person name="Anantharaman K."/>
            <person name="Brown C.T."/>
            <person name="Hug L.A."/>
            <person name="Sharon I."/>
            <person name="Castelle C.J."/>
            <person name="Probst A.J."/>
            <person name="Thomas B.C."/>
            <person name="Singh A."/>
            <person name="Wilkins M.J."/>
            <person name="Karaoz U."/>
            <person name="Brodie E.L."/>
            <person name="Williams K.H."/>
            <person name="Hubbard S.S."/>
            <person name="Banfield J.F."/>
        </authorList>
    </citation>
    <scope>NUCLEOTIDE SEQUENCE [LARGE SCALE GENOMIC DNA]</scope>
</reference>
<evidence type="ECO:0000313" key="2">
    <source>
        <dbReference type="Proteomes" id="UP000177941"/>
    </source>
</evidence>
<dbReference type="AlphaFoldDB" id="A0A1G1XB67"/>
<name>A0A1G1XB67_9BACT</name>
<dbReference type="Proteomes" id="UP000177941">
    <property type="component" value="Unassembled WGS sequence"/>
</dbReference>
<proteinExistence type="predicted"/>
<protein>
    <recommendedName>
        <fullName evidence="3">HTH cro/C1-type domain-containing protein</fullName>
    </recommendedName>
</protein>
<evidence type="ECO:0008006" key="3">
    <source>
        <dbReference type="Google" id="ProtNLM"/>
    </source>
</evidence>